<dbReference type="Proteomes" id="UP000449547">
    <property type="component" value="Unassembled WGS sequence"/>
</dbReference>
<dbReference type="InterPro" id="IPR051209">
    <property type="entry name" value="FAD-bind_Monooxygenase_sf"/>
</dbReference>
<keyword evidence="4" id="KW-0560">Oxidoreductase</keyword>
<evidence type="ECO:0000256" key="1">
    <source>
        <dbReference type="ARBA" id="ARBA00010139"/>
    </source>
</evidence>
<keyword evidence="6" id="KW-1185">Reference proteome</keyword>
<gene>
    <name evidence="5" type="ORF">DIURU_001002</name>
</gene>
<dbReference type="VEuPathDB" id="FungiDB:DIURU_001002"/>
<dbReference type="GO" id="GO:0050661">
    <property type="term" value="F:NADP binding"/>
    <property type="evidence" value="ECO:0007669"/>
    <property type="project" value="InterPro"/>
</dbReference>
<sequence length="550" mass="62350">MSTITLSRIADKHPDRFRIKYDDAVKVLGPNAKVPENNSLPTLRSSSKIACIGTGFSGISLALTLQNDMGLDDYVLIDRHKEIGGTWHANVYPGVSSDVPSLHYSISNYLVTNWSVAQAPQGETQEYLLEVVNSNDIRRHCLLGYFVTKAEWNEDHWDIYLRNMDSGQLTIHSAKILVNGAGGLVYPNEYNPPGLDKFKGDYIHSAVYNWDVPIEGRNVIVVGNGCSAVQLVPKVLQDMNPKSLTQVVRSEHWIMPPVPHQLHKLYTRMSKLGYFGLWLVRNFVAILSDLRFPMFKGNSWLSRKIREFTYKKTHTYMVNNCPKKYQDILIPNFKVGCKRLIYDRGYLQALHDPRVDVKKSTIAQVKEHSVVLADGTELPADVIIACTGYNIGKNLKQIDVIGENGVHVNELWDKEGVSAYETMMVKHCPNYFMLVGPNAGTGHFSVTTAIENACIFVKKMSKPILEDGVNIRVKPEKHDEWQETVQSELKKCVFGNVEFGGCQSWYTKDGHNSTAYPWSQYEFYKRMCNPKMEDMIIEKDCELCGKPKLD</sequence>
<dbReference type="InterPro" id="IPR036188">
    <property type="entry name" value="FAD/NAD-bd_sf"/>
</dbReference>
<dbReference type="OMA" id="FDQFRIF"/>
<dbReference type="EMBL" id="SWFT01000033">
    <property type="protein sequence ID" value="KAA8906593.1"/>
    <property type="molecule type" value="Genomic_DNA"/>
</dbReference>
<dbReference type="PANTHER" id="PTHR42877:SF5">
    <property type="entry name" value="L-ORNITHINE N(5)-MONOOXYGENASE-RELATED"/>
    <property type="match status" value="1"/>
</dbReference>
<evidence type="ECO:0000256" key="4">
    <source>
        <dbReference type="ARBA" id="ARBA00023002"/>
    </source>
</evidence>
<dbReference type="Gene3D" id="3.50.50.60">
    <property type="entry name" value="FAD/NAD(P)-binding domain"/>
    <property type="match status" value="3"/>
</dbReference>
<comment type="caution">
    <text evidence="5">The sequence shown here is derived from an EMBL/GenBank/DDBJ whole genome shotgun (WGS) entry which is preliminary data.</text>
</comment>
<dbReference type="OrthoDB" id="74360at2759"/>
<dbReference type="GO" id="GO:0004499">
    <property type="term" value="F:N,N-dimethylaniline monooxygenase activity"/>
    <property type="evidence" value="ECO:0007669"/>
    <property type="project" value="InterPro"/>
</dbReference>
<keyword evidence="2" id="KW-0285">Flavoprotein</keyword>
<keyword evidence="3" id="KW-0274">FAD</keyword>
<proteinExistence type="inferred from homology"/>
<dbReference type="SUPFAM" id="SSF51905">
    <property type="entry name" value="FAD/NAD(P)-binding domain"/>
    <property type="match status" value="1"/>
</dbReference>
<dbReference type="InterPro" id="IPR020946">
    <property type="entry name" value="Flavin_mOase-like"/>
</dbReference>
<dbReference type="RefSeq" id="XP_034014234.1">
    <property type="nucleotide sequence ID" value="XM_034153499.1"/>
</dbReference>
<dbReference type="PANTHER" id="PTHR42877">
    <property type="entry name" value="L-ORNITHINE N(5)-MONOOXYGENASE-RELATED"/>
    <property type="match status" value="1"/>
</dbReference>
<dbReference type="AlphaFoldDB" id="A0A642UW29"/>
<organism evidence="5 6">
    <name type="scientific">Diutina rugosa</name>
    <name type="common">Yeast</name>
    <name type="synonym">Candida rugosa</name>
    <dbReference type="NCBI Taxonomy" id="5481"/>
    <lineage>
        <taxon>Eukaryota</taxon>
        <taxon>Fungi</taxon>
        <taxon>Dikarya</taxon>
        <taxon>Ascomycota</taxon>
        <taxon>Saccharomycotina</taxon>
        <taxon>Pichiomycetes</taxon>
        <taxon>Debaryomycetaceae</taxon>
        <taxon>Diutina</taxon>
    </lineage>
</organism>
<dbReference type="GO" id="GO:0050660">
    <property type="term" value="F:flavin adenine dinucleotide binding"/>
    <property type="evidence" value="ECO:0007669"/>
    <property type="project" value="InterPro"/>
</dbReference>
<evidence type="ECO:0000313" key="6">
    <source>
        <dbReference type="Proteomes" id="UP000449547"/>
    </source>
</evidence>
<accession>A0A642UW29</accession>
<dbReference type="Pfam" id="PF00743">
    <property type="entry name" value="FMO-like"/>
    <property type="match status" value="1"/>
</dbReference>
<name>A0A642UW29_DIURU</name>
<evidence type="ECO:0000256" key="2">
    <source>
        <dbReference type="ARBA" id="ARBA00022630"/>
    </source>
</evidence>
<evidence type="ECO:0008006" key="7">
    <source>
        <dbReference type="Google" id="ProtNLM"/>
    </source>
</evidence>
<evidence type="ECO:0000313" key="5">
    <source>
        <dbReference type="EMBL" id="KAA8906593.1"/>
    </source>
</evidence>
<dbReference type="GeneID" id="54779655"/>
<reference evidence="5 6" key="1">
    <citation type="submission" date="2019-07" db="EMBL/GenBank/DDBJ databases">
        <title>Genome assembly of two rare yeast pathogens: Diutina rugosa and Trichomonascus ciferrii.</title>
        <authorList>
            <person name="Mixao V."/>
            <person name="Saus E."/>
            <person name="Hansen A."/>
            <person name="Lass-Flor C."/>
            <person name="Gabaldon T."/>
        </authorList>
    </citation>
    <scope>NUCLEOTIDE SEQUENCE [LARGE SCALE GENOMIC DNA]</scope>
    <source>
        <strain evidence="5 6">CBS 613</strain>
    </source>
</reference>
<comment type="similarity">
    <text evidence="1">Belongs to the FAD-binding monooxygenase family.</text>
</comment>
<protein>
    <recommendedName>
        <fullName evidence="7">FAD/NAD(P)-binding domain-containing protein</fullName>
    </recommendedName>
</protein>
<evidence type="ECO:0000256" key="3">
    <source>
        <dbReference type="ARBA" id="ARBA00022827"/>
    </source>
</evidence>